<dbReference type="GeneID" id="98062873"/>
<dbReference type="SUPFAM" id="SSF46955">
    <property type="entry name" value="Putative DNA-binding domain"/>
    <property type="match status" value="1"/>
</dbReference>
<accession>A0A2K9P334</accession>
<dbReference type="PROSITE" id="PS00552">
    <property type="entry name" value="HTH_MERR_1"/>
    <property type="match status" value="1"/>
</dbReference>
<feature type="coiled-coil region" evidence="2">
    <location>
        <begin position="83"/>
        <end position="110"/>
    </location>
</feature>
<evidence type="ECO:0000313" key="5">
    <source>
        <dbReference type="Proteomes" id="UP000235589"/>
    </source>
</evidence>
<dbReference type="GO" id="GO:0003677">
    <property type="term" value="F:DNA binding"/>
    <property type="evidence" value="ECO:0007669"/>
    <property type="project" value="UniProtKB-KW"/>
</dbReference>
<evidence type="ECO:0000256" key="1">
    <source>
        <dbReference type="ARBA" id="ARBA00023125"/>
    </source>
</evidence>
<gene>
    <name evidence="4" type="ORF">B9O19_01481</name>
</gene>
<dbReference type="EMBL" id="CP020991">
    <property type="protein sequence ID" value="AUO19641.1"/>
    <property type="molecule type" value="Genomic_DNA"/>
</dbReference>
<keyword evidence="5" id="KW-1185">Reference proteome</keyword>
<keyword evidence="1" id="KW-0238">DNA-binding</keyword>
<dbReference type="OrthoDB" id="9811174at2"/>
<name>A0A2K9P334_9FIRM</name>
<proteinExistence type="predicted"/>
<dbReference type="KEGG" id="mpec:B9O19_01481"/>
<dbReference type="InterPro" id="IPR047057">
    <property type="entry name" value="MerR_fam"/>
</dbReference>
<dbReference type="SMART" id="SM00422">
    <property type="entry name" value="HTH_MERR"/>
    <property type="match status" value="1"/>
</dbReference>
<dbReference type="InterPro" id="IPR009061">
    <property type="entry name" value="DNA-bd_dom_put_sf"/>
</dbReference>
<dbReference type="PRINTS" id="PR00040">
    <property type="entry name" value="HTHMERR"/>
</dbReference>
<evidence type="ECO:0000259" key="3">
    <source>
        <dbReference type="PROSITE" id="PS50937"/>
    </source>
</evidence>
<dbReference type="PROSITE" id="PS50937">
    <property type="entry name" value="HTH_MERR_2"/>
    <property type="match status" value="1"/>
</dbReference>
<protein>
    <submittedName>
        <fullName evidence="4">MerR family transcriptional regulator</fullName>
    </submittedName>
</protein>
<organism evidence="4 5">
    <name type="scientific">Monoglobus pectinilyticus</name>
    <dbReference type="NCBI Taxonomy" id="1981510"/>
    <lineage>
        <taxon>Bacteria</taxon>
        <taxon>Bacillati</taxon>
        <taxon>Bacillota</taxon>
        <taxon>Clostridia</taxon>
        <taxon>Monoglobales</taxon>
        <taxon>Monoglobaceae</taxon>
        <taxon>Monoglobus</taxon>
    </lineage>
</organism>
<dbReference type="Gene3D" id="1.10.1660.10">
    <property type="match status" value="1"/>
</dbReference>
<feature type="domain" description="HTH merR-type" evidence="3">
    <location>
        <begin position="2"/>
        <end position="71"/>
    </location>
</feature>
<dbReference type="AlphaFoldDB" id="A0A2K9P334"/>
<reference evidence="4 5" key="1">
    <citation type="submission" date="2017-04" db="EMBL/GenBank/DDBJ databases">
        <title>Monoglobus pectinilyticus 14 draft genome.</title>
        <authorList>
            <person name="Kim C."/>
            <person name="Rosendale D.I."/>
            <person name="Kelly W.J."/>
            <person name="Tannock G.W."/>
            <person name="Patchett M.L."/>
            <person name="Jordens J.Z."/>
        </authorList>
    </citation>
    <scope>NUCLEOTIDE SEQUENCE [LARGE SCALE GENOMIC DNA]</scope>
    <source>
        <strain evidence="4 5">14</strain>
    </source>
</reference>
<sequence>MVYTIGEMAKRLNVAPSTLRYYDKEGMLPFIERSSGGIRMFQEKDMSWLQIIECLKKTGMPIKDIKEFVDLCIEGDGTIDRRLEIITKQKKAVERQIEETQKMLDMLNYKCWYYETAKEAGTCSVHENLSAENIPEEFHKFISCKHRE</sequence>
<dbReference type="PANTHER" id="PTHR30204">
    <property type="entry name" value="REDOX-CYCLING DRUG-SENSING TRANSCRIPTIONAL ACTIVATOR SOXR"/>
    <property type="match status" value="1"/>
</dbReference>
<dbReference type="Pfam" id="PF13411">
    <property type="entry name" value="MerR_1"/>
    <property type="match status" value="1"/>
</dbReference>
<dbReference type="GO" id="GO:0003700">
    <property type="term" value="F:DNA-binding transcription factor activity"/>
    <property type="evidence" value="ECO:0007669"/>
    <property type="project" value="InterPro"/>
</dbReference>
<dbReference type="PANTHER" id="PTHR30204:SF83">
    <property type="entry name" value="TRANSCRIPTIONAL REGULATOR, MERR FAMILY"/>
    <property type="match status" value="1"/>
</dbReference>
<evidence type="ECO:0000313" key="4">
    <source>
        <dbReference type="EMBL" id="AUO19641.1"/>
    </source>
</evidence>
<dbReference type="InterPro" id="IPR000551">
    <property type="entry name" value="MerR-type_HTH_dom"/>
</dbReference>
<dbReference type="CDD" id="cd01109">
    <property type="entry name" value="HTH_YyaN"/>
    <property type="match status" value="1"/>
</dbReference>
<keyword evidence="2" id="KW-0175">Coiled coil</keyword>
<dbReference type="Proteomes" id="UP000235589">
    <property type="component" value="Chromosome"/>
</dbReference>
<evidence type="ECO:0000256" key="2">
    <source>
        <dbReference type="SAM" id="Coils"/>
    </source>
</evidence>
<dbReference type="RefSeq" id="WP_102365829.1">
    <property type="nucleotide sequence ID" value="NZ_CP020991.1"/>
</dbReference>